<dbReference type="Proteomes" id="UP000326396">
    <property type="component" value="Unassembled WGS sequence"/>
</dbReference>
<dbReference type="EMBL" id="SZYD01002146">
    <property type="protein sequence ID" value="KAC9884514.1"/>
    <property type="molecule type" value="Genomic_DNA"/>
</dbReference>
<protein>
    <submittedName>
        <fullName evidence="2">Uncharacterized protein</fullName>
    </submittedName>
</protein>
<evidence type="ECO:0000313" key="3">
    <source>
        <dbReference type="Proteomes" id="UP000326396"/>
    </source>
</evidence>
<comment type="caution">
    <text evidence="2">The sequence shown here is derived from an EMBL/GenBank/DDBJ whole genome shotgun (WGS) entry which is preliminary data.</text>
</comment>
<proteinExistence type="predicted"/>
<dbReference type="AlphaFoldDB" id="A0A5N6LAM0"/>
<accession>A0A5N6LAM0</accession>
<keyword evidence="1" id="KW-0812">Transmembrane</keyword>
<reference evidence="2 3" key="1">
    <citation type="submission" date="2019-05" db="EMBL/GenBank/DDBJ databases">
        <title>Mikania micrantha, genome provides insights into the molecular mechanism of rapid growth.</title>
        <authorList>
            <person name="Liu B."/>
        </authorList>
    </citation>
    <scope>NUCLEOTIDE SEQUENCE [LARGE SCALE GENOMIC DNA]</scope>
    <source>
        <strain evidence="2">NLD-2019</strain>
        <tissue evidence="2">Leaf</tissue>
    </source>
</reference>
<evidence type="ECO:0000256" key="1">
    <source>
        <dbReference type="SAM" id="Phobius"/>
    </source>
</evidence>
<keyword evidence="3" id="KW-1185">Reference proteome</keyword>
<gene>
    <name evidence="2" type="ORF">E3N88_45142</name>
</gene>
<sequence>MLLRQRPQDKKGFIVPVAFVQEESIISAICKDRVSEYRKSFIICSLNCRNRFALHREASLDHDELERQFHVFLSTLFSHLAVIITNHASYASVAKATGKEGLYCSRQYSPFRKFHFLLLIFLLYFPIVNENFQIWHWHLMRKNPLFKQSLQTSTAIVLHEVVTLFQEHGLVVEDFITIEPHKRNRSHYANLAPYGFLLCTMMSWSMKNGFHDLQPAYNLAEA</sequence>
<feature type="transmembrane region" description="Helical" evidence="1">
    <location>
        <begin position="114"/>
        <end position="132"/>
    </location>
</feature>
<keyword evidence="1" id="KW-1133">Transmembrane helix</keyword>
<evidence type="ECO:0000313" key="2">
    <source>
        <dbReference type="EMBL" id="KAC9884514.1"/>
    </source>
</evidence>
<organism evidence="2 3">
    <name type="scientific">Mikania micrantha</name>
    <name type="common">bitter vine</name>
    <dbReference type="NCBI Taxonomy" id="192012"/>
    <lineage>
        <taxon>Eukaryota</taxon>
        <taxon>Viridiplantae</taxon>
        <taxon>Streptophyta</taxon>
        <taxon>Embryophyta</taxon>
        <taxon>Tracheophyta</taxon>
        <taxon>Spermatophyta</taxon>
        <taxon>Magnoliopsida</taxon>
        <taxon>eudicotyledons</taxon>
        <taxon>Gunneridae</taxon>
        <taxon>Pentapetalae</taxon>
        <taxon>asterids</taxon>
        <taxon>campanulids</taxon>
        <taxon>Asterales</taxon>
        <taxon>Asteraceae</taxon>
        <taxon>Asteroideae</taxon>
        <taxon>Heliantheae alliance</taxon>
        <taxon>Eupatorieae</taxon>
        <taxon>Mikania</taxon>
    </lineage>
</organism>
<keyword evidence="1" id="KW-0472">Membrane</keyword>
<name>A0A5N6LAM0_9ASTR</name>